<evidence type="ECO:0000256" key="2">
    <source>
        <dbReference type="SAM" id="SignalP"/>
    </source>
</evidence>
<keyword evidence="2" id="KW-0732">Signal</keyword>
<evidence type="ECO:0000313" key="3">
    <source>
        <dbReference type="EMBL" id="MXU84387.1"/>
    </source>
</evidence>
<organism evidence="3">
    <name type="scientific">Ixodes ricinus</name>
    <name type="common">Common tick</name>
    <name type="synonym">Acarus ricinus</name>
    <dbReference type="NCBI Taxonomy" id="34613"/>
    <lineage>
        <taxon>Eukaryota</taxon>
        <taxon>Metazoa</taxon>
        <taxon>Ecdysozoa</taxon>
        <taxon>Arthropoda</taxon>
        <taxon>Chelicerata</taxon>
        <taxon>Arachnida</taxon>
        <taxon>Acari</taxon>
        <taxon>Parasitiformes</taxon>
        <taxon>Ixodida</taxon>
        <taxon>Ixodoidea</taxon>
        <taxon>Ixodidae</taxon>
        <taxon>Ixodinae</taxon>
        <taxon>Ixodes</taxon>
    </lineage>
</organism>
<protein>
    <recommendedName>
        <fullName evidence="4">Secreted protein</fullName>
    </recommendedName>
</protein>
<sequence>MSARDQFLCMLSLLKAVAFLVCTVKTVETKKPCLPSFFVFFQYDILPARLNIASAYVYTSFFLHFRITLYISTANNLEMR</sequence>
<feature type="transmembrane region" description="Helical" evidence="1">
    <location>
        <begin position="53"/>
        <end position="71"/>
    </location>
</feature>
<dbReference type="AlphaFoldDB" id="A0A6B0U5F1"/>
<keyword evidence="1" id="KW-1133">Transmembrane helix</keyword>
<accession>A0A6B0U5F1</accession>
<feature type="chain" id="PRO_5025425340" description="Secreted protein" evidence="2">
    <location>
        <begin position="30"/>
        <end position="80"/>
    </location>
</feature>
<proteinExistence type="predicted"/>
<keyword evidence="1" id="KW-0472">Membrane</keyword>
<reference evidence="3" key="1">
    <citation type="submission" date="2019-12" db="EMBL/GenBank/DDBJ databases">
        <title>An insight into the sialome of adult female Ixodes ricinus ticks feeding for 6 days.</title>
        <authorList>
            <person name="Perner J."/>
            <person name="Ribeiro J.M.C."/>
        </authorList>
    </citation>
    <scope>NUCLEOTIDE SEQUENCE</scope>
    <source>
        <strain evidence="3">Semi-engorged</strain>
        <tissue evidence="3">Salivary glands</tissue>
    </source>
</reference>
<evidence type="ECO:0008006" key="4">
    <source>
        <dbReference type="Google" id="ProtNLM"/>
    </source>
</evidence>
<evidence type="ECO:0000256" key="1">
    <source>
        <dbReference type="SAM" id="Phobius"/>
    </source>
</evidence>
<keyword evidence="1" id="KW-0812">Transmembrane</keyword>
<name>A0A6B0U5F1_IXORI</name>
<feature type="signal peptide" evidence="2">
    <location>
        <begin position="1"/>
        <end position="29"/>
    </location>
</feature>
<dbReference type="EMBL" id="GIFC01002304">
    <property type="protein sequence ID" value="MXU84387.1"/>
    <property type="molecule type" value="Transcribed_RNA"/>
</dbReference>